<dbReference type="AlphaFoldDB" id="A0A285V8Q7"/>
<feature type="region of interest" description="Disordered" evidence="1">
    <location>
        <begin position="1"/>
        <end position="20"/>
    </location>
</feature>
<proteinExistence type="predicted"/>
<protein>
    <submittedName>
        <fullName evidence="2">Uncharacterized protein</fullName>
    </submittedName>
</protein>
<name>A0A285V8Q7_9ACTN</name>
<organism evidence="2 3">
    <name type="scientific">Blastococcus aggregatus</name>
    <dbReference type="NCBI Taxonomy" id="38502"/>
    <lineage>
        <taxon>Bacteria</taxon>
        <taxon>Bacillati</taxon>
        <taxon>Actinomycetota</taxon>
        <taxon>Actinomycetes</taxon>
        <taxon>Geodermatophilales</taxon>
        <taxon>Geodermatophilaceae</taxon>
        <taxon>Blastococcus</taxon>
    </lineage>
</organism>
<sequence length="276" mass="29244">MQDRRPVGDDHGVTAPEETAELPGRTLIEQGAPVAGSMSRAAATVVFDPSAALVQVDASLAACLRTAATEAAVAPVPRERVRAGAALAFAVEYAATQHRAGRPARSDGWFAARPGSRPAADELAEAVVAAARRSADERRVRHLGYLLAEAACSPDLDAEVAGRALRLADDLSWRRLGLLAAVGRRDRVPLPMAPLPDEPRGWSEWGAREDVADLQRAGLLDPPLTAPRPGSTVPRLRAADLRLTRRGVLLHRLLALDLLHEDAVAEALAALGLPRS</sequence>
<keyword evidence="3" id="KW-1185">Reference proteome</keyword>
<reference evidence="3" key="1">
    <citation type="submission" date="2017-08" db="EMBL/GenBank/DDBJ databases">
        <authorList>
            <person name="Varghese N."/>
            <person name="Submissions S."/>
        </authorList>
    </citation>
    <scope>NUCLEOTIDE SEQUENCE [LARGE SCALE GENOMIC DNA]</scope>
    <source>
        <strain evidence="3">DSM 4725</strain>
    </source>
</reference>
<dbReference type="Proteomes" id="UP000219435">
    <property type="component" value="Unassembled WGS sequence"/>
</dbReference>
<evidence type="ECO:0000313" key="3">
    <source>
        <dbReference type="Proteomes" id="UP000219435"/>
    </source>
</evidence>
<gene>
    <name evidence="2" type="ORF">SAMN05660748_3244</name>
</gene>
<feature type="compositionally biased region" description="Basic and acidic residues" evidence="1">
    <location>
        <begin position="1"/>
        <end position="12"/>
    </location>
</feature>
<dbReference type="EMBL" id="OBQI01000005">
    <property type="protein sequence ID" value="SOC50494.1"/>
    <property type="molecule type" value="Genomic_DNA"/>
</dbReference>
<evidence type="ECO:0000313" key="2">
    <source>
        <dbReference type="EMBL" id="SOC50494.1"/>
    </source>
</evidence>
<evidence type="ECO:0000256" key="1">
    <source>
        <dbReference type="SAM" id="MobiDB-lite"/>
    </source>
</evidence>
<accession>A0A285V8Q7</accession>